<evidence type="ECO:0000256" key="6">
    <source>
        <dbReference type="ARBA" id="ARBA00023136"/>
    </source>
</evidence>
<proteinExistence type="inferred from homology"/>
<feature type="domain" description="ABC transmembrane type-1" evidence="8">
    <location>
        <begin position="94"/>
        <end position="295"/>
    </location>
</feature>
<accession>A0A1K2I7E7</accession>
<feature type="transmembrane region" description="Helical" evidence="7">
    <location>
        <begin position="272"/>
        <end position="295"/>
    </location>
</feature>
<keyword evidence="6 7" id="KW-0472">Membrane</keyword>
<evidence type="ECO:0000259" key="8">
    <source>
        <dbReference type="PROSITE" id="PS50928"/>
    </source>
</evidence>
<dbReference type="InterPro" id="IPR035906">
    <property type="entry name" value="MetI-like_sf"/>
</dbReference>
<protein>
    <submittedName>
        <fullName evidence="9">Oligopeptide transport system permease protein OppB (TC 3.A.1.5.1)</fullName>
    </submittedName>
</protein>
<evidence type="ECO:0000256" key="7">
    <source>
        <dbReference type="RuleBase" id="RU363032"/>
    </source>
</evidence>
<name>A0A1K2I7E7_9LACO</name>
<evidence type="ECO:0000256" key="4">
    <source>
        <dbReference type="ARBA" id="ARBA00022692"/>
    </source>
</evidence>
<dbReference type="InterPro" id="IPR000515">
    <property type="entry name" value="MetI-like"/>
</dbReference>
<keyword evidence="4 7" id="KW-0812">Transmembrane</keyword>
<dbReference type="PANTHER" id="PTHR43163">
    <property type="entry name" value="DIPEPTIDE TRANSPORT SYSTEM PERMEASE PROTEIN DPPB-RELATED"/>
    <property type="match status" value="1"/>
</dbReference>
<evidence type="ECO:0000256" key="3">
    <source>
        <dbReference type="ARBA" id="ARBA00022475"/>
    </source>
</evidence>
<dbReference type="Pfam" id="PF00528">
    <property type="entry name" value="BPD_transp_1"/>
    <property type="match status" value="1"/>
</dbReference>
<dbReference type="PROSITE" id="PS50928">
    <property type="entry name" value="ABC_TM1"/>
    <property type="match status" value="1"/>
</dbReference>
<evidence type="ECO:0000313" key="9">
    <source>
        <dbReference type="EMBL" id="SFZ87671.1"/>
    </source>
</evidence>
<feature type="transmembrane region" description="Helical" evidence="7">
    <location>
        <begin position="160"/>
        <end position="185"/>
    </location>
</feature>
<dbReference type="PANTHER" id="PTHR43163:SF6">
    <property type="entry name" value="DIPEPTIDE TRANSPORT SYSTEM PERMEASE PROTEIN DPPB-RELATED"/>
    <property type="match status" value="1"/>
</dbReference>
<dbReference type="EMBL" id="LT634362">
    <property type="protein sequence ID" value="SFZ87671.1"/>
    <property type="molecule type" value="Genomic_DNA"/>
</dbReference>
<organism evidence="9">
    <name type="scientific">Loigolactobacillus rennini</name>
    <dbReference type="NCBI Taxonomy" id="238013"/>
    <lineage>
        <taxon>Bacteria</taxon>
        <taxon>Bacillati</taxon>
        <taxon>Bacillota</taxon>
        <taxon>Bacilli</taxon>
        <taxon>Lactobacillales</taxon>
        <taxon>Lactobacillaceae</taxon>
        <taxon>Loigolactobacillus</taxon>
    </lineage>
</organism>
<dbReference type="Gene3D" id="1.10.3720.10">
    <property type="entry name" value="MetI-like"/>
    <property type="match status" value="1"/>
</dbReference>
<dbReference type="CDD" id="cd06261">
    <property type="entry name" value="TM_PBP2"/>
    <property type="match status" value="1"/>
</dbReference>
<sequence>MRKYIIKRILYMVLTLFLIATITFFLMKLLPGTPYQNQAKMSPSQIQMMNKQYGLNRPVWLQYILYIAGMFKGNLGISFQFSDQPVAYLIATRIGPSLQLGIQAMIVGSLLGILLGAIAAIRKNTWVDTLTTLLAILGMSIPNFIFAVLLQYVLGFKLKLFPIALWNNFSASILPTIALAMMPLAETARFMRTEMIDVLNSDYVMLARAKGLTQAGVVWRHALRNSLIPVITLAGPLVVNLMTGSMVVENIFSIPGIGEQFVKSITTNDYPTIMGVTMLYSLMLVVVILIVDILYGIIDPRIRLSGNEVNA</sequence>
<dbReference type="GO" id="GO:0055085">
    <property type="term" value="P:transmembrane transport"/>
    <property type="evidence" value="ECO:0007669"/>
    <property type="project" value="InterPro"/>
</dbReference>
<reference evidence="9" key="1">
    <citation type="submission" date="2016-11" db="EMBL/GenBank/DDBJ databases">
        <authorList>
            <person name="Jaros S."/>
            <person name="Januszkiewicz K."/>
            <person name="Wedrychowicz H."/>
        </authorList>
    </citation>
    <scope>NUCLEOTIDE SEQUENCE</scope>
    <source>
        <strain evidence="9">ACA-DC 565</strain>
    </source>
</reference>
<feature type="transmembrane region" description="Helical" evidence="7">
    <location>
        <begin position="230"/>
        <end position="252"/>
    </location>
</feature>
<dbReference type="AlphaFoldDB" id="A0A1K2I7E7"/>
<evidence type="ECO:0000256" key="1">
    <source>
        <dbReference type="ARBA" id="ARBA00004651"/>
    </source>
</evidence>
<comment type="subcellular location">
    <subcellularLocation>
        <location evidence="1 7">Cell membrane</location>
        <topology evidence="1 7">Multi-pass membrane protein</topology>
    </subcellularLocation>
</comment>
<dbReference type="Pfam" id="PF19300">
    <property type="entry name" value="BPD_transp_1_N"/>
    <property type="match status" value="1"/>
</dbReference>
<keyword evidence="3" id="KW-1003">Cell membrane</keyword>
<gene>
    <name evidence="9" type="ORF">LREN565_0784</name>
</gene>
<evidence type="ECO:0000256" key="5">
    <source>
        <dbReference type="ARBA" id="ARBA00022989"/>
    </source>
</evidence>
<feature type="transmembrane region" description="Helical" evidence="7">
    <location>
        <begin position="133"/>
        <end position="154"/>
    </location>
</feature>
<dbReference type="GO" id="GO:0005886">
    <property type="term" value="C:plasma membrane"/>
    <property type="evidence" value="ECO:0007669"/>
    <property type="project" value="UniProtKB-SubCell"/>
</dbReference>
<feature type="transmembrane region" description="Helical" evidence="7">
    <location>
        <begin position="100"/>
        <end position="121"/>
    </location>
</feature>
<keyword evidence="2 7" id="KW-0813">Transport</keyword>
<dbReference type="InterPro" id="IPR045621">
    <property type="entry name" value="BPD_transp_1_N"/>
</dbReference>
<evidence type="ECO:0000256" key="2">
    <source>
        <dbReference type="ARBA" id="ARBA00022448"/>
    </source>
</evidence>
<dbReference type="NCBIfam" id="NF045471">
    <property type="entry name" value="Opp3B"/>
    <property type="match status" value="1"/>
</dbReference>
<feature type="transmembrane region" description="Helical" evidence="7">
    <location>
        <begin position="9"/>
        <end position="27"/>
    </location>
</feature>
<dbReference type="SUPFAM" id="SSF161098">
    <property type="entry name" value="MetI-like"/>
    <property type="match status" value="1"/>
</dbReference>
<keyword evidence="5 7" id="KW-1133">Transmembrane helix</keyword>
<comment type="similarity">
    <text evidence="7">Belongs to the binding-protein-dependent transport system permease family.</text>
</comment>